<gene>
    <name evidence="9" type="ordered locus">Amir_5717</name>
</gene>
<evidence type="ECO:0000259" key="8">
    <source>
        <dbReference type="PROSITE" id="PS50937"/>
    </source>
</evidence>
<dbReference type="PANTHER" id="PTHR30204:SF0">
    <property type="entry name" value="REDOX-SENSITIVE TRANSCRIPTIONAL ACTIVATOR SOXR"/>
    <property type="match status" value="1"/>
</dbReference>
<dbReference type="InterPro" id="IPR047057">
    <property type="entry name" value="MerR_fam"/>
</dbReference>
<dbReference type="SMART" id="SM00422">
    <property type="entry name" value="HTH_MERR"/>
    <property type="match status" value="1"/>
</dbReference>
<feature type="domain" description="HTH merR-type" evidence="8">
    <location>
        <begin position="17"/>
        <end position="85"/>
    </location>
</feature>
<accession>C6WCE4</accession>
<sequence>MVEVNSRIELVSKLPEMLTIGQVAERSGVPHTALRFYEERGLIASERTAGNQRRYPRHVLRRLAFIRTAQRVGLSLEEVRAALATLPEGRTPTKTDWSRLSGQWHSELDARIDALIRLRDRLTSCVGCGCLSLRSCLLQNFDDQQAADGPGAPKLKPASEGGT</sequence>
<evidence type="ECO:0000313" key="9">
    <source>
        <dbReference type="EMBL" id="ACU39532.1"/>
    </source>
</evidence>
<proteinExistence type="predicted"/>
<evidence type="ECO:0000256" key="4">
    <source>
        <dbReference type="ARBA" id="ARBA00023014"/>
    </source>
</evidence>
<dbReference type="CDD" id="cd01110">
    <property type="entry name" value="HTH_SoxR"/>
    <property type="match status" value="1"/>
</dbReference>
<dbReference type="InterPro" id="IPR009061">
    <property type="entry name" value="DNA-bd_dom_put_sf"/>
</dbReference>
<keyword evidence="7" id="KW-0804">Transcription</keyword>
<dbReference type="GO" id="GO:0051537">
    <property type="term" value="F:2 iron, 2 sulfur cluster binding"/>
    <property type="evidence" value="ECO:0007669"/>
    <property type="project" value="UniProtKB-KW"/>
</dbReference>
<dbReference type="InterPro" id="IPR000551">
    <property type="entry name" value="MerR-type_HTH_dom"/>
</dbReference>
<dbReference type="eggNOG" id="COG0789">
    <property type="taxonomic scope" value="Bacteria"/>
</dbReference>
<organism evidence="9 10">
    <name type="scientific">Actinosynnema mirum (strain ATCC 29888 / DSM 43827 / JCM 3225 / NBRC 14064 / NCIMB 13271 / NRRL B-12336 / IMRU 3971 / 101)</name>
    <dbReference type="NCBI Taxonomy" id="446462"/>
    <lineage>
        <taxon>Bacteria</taxon>
        <taxon>Bacillati</taxon>
        <taxon>Actinomycetota</taxon>
        <taxon>Actinomycetes</taxon>
        <taxon>Pseudonocardiales</taxon>
        <taxon>Pseudonocardiaceae</taxon>
        <taxon>Actinosynnema</taxon>
    </lineage>
</organism>
<dbReference type="AlphaFoldDB" id="C6WCE4"/>
<dbReference type="NCBIfam" id="TIGR01950">
    <property type="entry name" value="SoxR"/>
    <property type="match status" value="1"/>
</dbReference>
<evidence type="ECO:0000256" key="3">
    <source>
        <dbReference type="ARBA" id="ARBA00023004"/>
    </source>
</evidence>
<dbReference type="Pfam" id="PF09278">
    <property type="entry name" value="MerR-DNA-bind"/>
    <property type="match status" value="1"/>
</dbReference>
<evidence type="ECO:0000313" key="10">
    <source>
        <dbReference type="Proteomes" id="UP000002213"/>
    </source>
</evidence>
<dbReference type="PROSITE" id="PS50937">
    <property type="entry name" value="HTH_MERR_2"/>
    <property type="match status" value="1"/>
</dbReference>
<keyword evidence="4" id="KW-0411">Iron-sulfur</keyword>
<dbReference type="InterPro" id="IPR010211">
    <property type="entry name" value="Redox-sen_tscrpt-act_SoxR"/>
</dbReference>
<keyword evidence="6" id="KW-0238">DNA-binding</keyword>
<dbReference type="HOGENOM" id="CLU_060077_5_1_11"/>
<dbReference type="GO" id="GO:0006979">
    <property type="term" value="P:response to oxidative stress"/>
    <property type="evidence" value="ECO:0007669"/>
    <property type="project" value="InterPro"/>
</dbReference>
<dbReference type="STRING" id="446462.Amir_5717"/>
<evidence type="ECO:0000256" key="7">
    <source>
        <dbReference type="ARBA" id="ARBA00023163"/>
    </source>
</evidence>
<keyword evidence="5" id="KW-0805">Transcription regulation</keyword>
<dbReference type="Pfam" id="PF00376">
    <property type="entry name" value="MerR"/>
    <property type="match status" value="1"/>
</dbReference>
<evidence type="ECO:0000256" key="6">
    <source>
        <dbReference type="ARBA" id="ARBA00023125"/>
    </source>
</evidence>
<reference evidence="9 10" key="1">
    <citation type="journal article" date="2009" name="Stand. Genomic Sci.">
        <title>Complete genome sequence of Actinosynnema mirum type strain (101).</title>
        <authorList>
            <person name="Land M."/>
            <person name="Lapidus A."/>
            <person name="Mayilraj S."/>
            <person name="Chen F."/>
            <person name="Copeland A."/>
            <person name="Del Rio T.G."/>
            <person name="Nolan M."/>
            <person name="Lucas S."/>
            <person name="Tice H."/>
            <person name="Cheng J.F."/>
            <person name="Chertkov O."/>
            <person name="Bruce D."/>
            <person name="Goodwin L."/>
            <person name="Pitluck S."/>
            <person name="Rohde M."/>
            <person name="Goker M."/>
            <person name="Pati A."/>
            <person name="Ivanova N."/>
            <person name="Mavromatis K."/>
            <person name="Chen A."/>
            <person name="Palaniappan K."/>
            <person name="Hauser L."/>
            <person name="Chang Y.J."/>
            <person name="Jeffries C.C."/>
            <person name="Brettin T."/>
            <person name="Detter J.C."/>
            <person name="Han C."/>
            <person name="Chain P."/>
            <person name="Tindall B.J."/>
            <person name="Bristow J."/>
            <person name="Eisen J.A."/>
            <person name="Markowitz V."/>
            <person name="Hugenholtz P."/>
            <person name="Kyrpides N.C."/>
            <person name="Klenk H.P."/>
        </authorList>
    </citation>
    <scope>NUCLEOTIDE SEQUENCE [LARGE SCALE GENOMIC DNA]</scope>
    <source>
        <strain evidence="10">ATCC 29888 / DSM 43827 / JCM 3225 / NBRC 14064 / NCIMB 13271 / NRRL B-12336 / IMRU 3971 / 101</strain>
    </source>
</reference>
<dbReference type="Proteomes" id="UP000002213">
    <property type="component" value="Chromosome"/>
</dbReference>
<dbReference type="PANTHER" id="PTHR30204">
    <property type="entry name" value="REDOX-CYCLING DRUG-SENSING TRANSCRIPTIONAL ACTIVATOR SOXR"/>
    <property type="match status" value="1"/>
</dbReference>
<keyword evidence="1" id="KW-0001">2Fe-2S</keyword>
<keyword evidence="2" id="KW-0479">Metal-binding</keyword>
<evidence type="ECO:0000256" key="5">
    <source>
        <dbReference type="ARBA" id="ARBA00023015"/>
    </source>
</evidence>
<evidence type="ECO:0000256" key="2">
    <source>
        <dbReference type="ARBA" id="ARBA00022723"/>
    </source>
</evidence>
<dbReference type="Gene3D" id="1.10.1660.10">
    <property type="match status" value="1"/>
</dbReference>
<dbReference type="GO" id="GO:0003677">
    <property type="term" value="F:DNA binding"/>
    <property type="evidence" value="ECO:0007669"/>
    <property type="project" value="UniProtKB-KW"/>
</dbReference>
<keyword evidence="3" id="KW-0408">Iron</keyword>
<dbReference type="GO" id="GO:0003700">
    <property type="term" value="F:DNA-binding transcription factor activity"/>
    <property type="evidence" value="ECO:0007669"/>
    <property type="project" value="InterPro"/>
</dbReference>
<dbReference type="PRINTS" id="PR00040">
    <property type="entry name" value="HTHMERR"/>
</dbReference>
<dbReference type="KEGG" id="ami:Amir_5717"/>
<dbReference type="GO" id="GO:0046872">
    <property type="term" value="F:metal ion binding"/>
    <property type="evidence" value="ECO:0007669"/>
    <property type="project" value="UniProtKB-KW"/>
</dbReference>
<keyword evidence="10" id="KW-1185">Reference proteome</keyword>
<dbReference type="SUPFAM" id="SSF46955">
    <property type="entry name" value="Putative DNA-binding domain"/>
    <property type="match status" value="1"/>
</dbReference>
<dbReference type="RefSeq" id="WP_015804417.1">
    <property type="nucleotide sequence ID" value="NC_013093.1"/>
</dbReference>
<protein>
    <submittedName>
        <fullName evidence="9">Transcriptional regulator, MerR family</fullName>
    </submittedName>
</protein>
<evidence type="ECO:0000256" key="1">
    <source>
        <dbReference type="ARBA" id="ARBA00022714"/>
    </source>
</evidence>
<dbReference type="InterPro" id="IPR015358">
    <property type="entry name" value="Tscrpt_reg_MerR_DNA-bd"/>
</dbReference>
<dbReference type="EMBL" id="CP001630">
    <property type="protein sequence ID" value="ACU39532.1"/>
    <property type="molecule type" value="Genomic_DNA"/>
</dbReference>
<name>C6WCE4_ACTMD</name>